<dbReference type="OrthoDB" id="3221235at2759"/>
<dbReference type="AlphaFoldDB" id="A0A166F7R9"/>
<evidence type="ECO:0008006" key="3">
    <source>
        <dbReference type="Google" id="ProtNLM"/>
    </source>
</evidence>
<proteinExistence type="predicted"/>
<organism evidence="1 2">
    <name type="scientific">Sistotremastrum suecicum HHB10207 ss-3</name>
    <dbReference type="NCBI Taxonomy" id="1314776"/>
    <lineage>
        <taxon>Eukaryota</taxon>
        <taxon>Fungi</taxon>
        <taxon>Dikarya</taxon>
        <taxon>Basidiomycota</taxon>
        <taxon>Agaricomycotina</taxon>
        <taxon>Agaricomycetes</taxon>
        <taxon>Sistotremastrales</taxon>
        <taxon>Sistotremastraceae</taxon>
        <taxon>Sistotremastrum</taxon>
    </lineage>
</organism>
<reference evidence="1 2" key="1">
    <citation type="journal article" date="2016" name="Mol. Biol. Evol.">
        <title>Comparative Genomics of Early-Diverging Mushroom-Forming Fungi Provides Insights into the Origins of Lignocellulose Decay Capabilities.</title>
        <authorList>
            <person name="Nagy L.G."/>
            <person name="Riley R."/>
            <person name="Tritt A."/>
            <person name="Adam C."/>
            <person name="Daum C."/>
            <person name="Floudas D."/>
            <person name="Sun H."/>
            <person name="Yadav J.S."/>
            <person name="Pangilinan J."/>
            <person name="Larsson K.H."/>
            <person name="Matsuura K."/>
            <person name="Barry K."/>
            <person name="Labutti K."/>
            <person name="Kuo R."/>
            <person name="Ohm R.A."/>
            <person name="Bhattacharya S.S."/>
            <person name="Shirouzu T."/>
            <person name="Yoshinaga Y."/>
            <person name="Martin F.M."/>
            <person name="Grigoriev I.V."/>
            <person name="Hibbett D.S."/>
        </authorList>
    </citation>
    <scope>NUCLEOTIDE SEQUENCE [LARGE SCALE GENOMIC DNA]</scope>
    <source>
        <strain evidence="1 2">HHB10207 ss-3</strain>
    </source>
</reference>
<name>A0A166F7R9_9AGAM</name>
<sequence length="534" mass="60344">MTRIPSVSDLSDVCTVFERNVTDGIQIQFLGANPDHKQRGEAQKALQQMQARLRRSIYFLKQRHNSCSPLGRLTDELISRILQYCFWGDNQFLEPSDRFTIPSAFSLCARWRNIAISSPSLWSTIYLPCSPTFFKLLRDRNGSSPLSVFISNEMFGTNKLAVSRIGSRVTEPLNEIAPRICDLTVQWDEWSYETQSFNSLMRQHIGLKEFSALQFFDLSGTDRHCPDNAPCTLNTPVLRTLKLYVDISNIPQLSLQHLVSLEYECWFMTPPQILDVLTLFPALERCSMIDDDPEGEEEEDNVDRPVVVMNRMQFLSIKFRFVKDVDYLLDHIETPATATKVMNLWGPSGEEDGPTLESLIGSRMSSYDELRIVQTPRLLEATLTSKSGGSLQFPHGPRDSDRPLETISFSALASYPSSLSRIELVIPALPSTTRLIAFLRPSPLVHIRIHTHESSLGRLLTALEYTPDVVCPHLESIDCTGTPFSAARMRNFLNFRETKGVALRELKITKGLCDPDASSLVSIIESLVEVDEES</sequence>
<dbReference type="EMBL" id="KV428033">
    <property type="protein sequence ID" value="KZT40368.1"/>
    <property type="molecule type" value="Genomic_DNA"/>
</dbReference>
<gene>
    <name evidence="1" type="ORF">SISSUDRAFT_515344</name>
</gene>
<accession>A0A166F7R9</accession>
<dbReference type="Gene3D" id="1.20.1280.50">
    <property type="match status" value="1"/>
</dbReference>
<evidence type="ECO:0000313" key="2">
    <source>
        <dbReference type="Proteomes" id="UP000076798"/>
    </source>
</evidence>
<protein>
    <recommendedName>
        <fullName evidence="3">F-box domain-containing protein</fullName>
    </recommendedName>
</protein>
<evidence type="ECO:0000313" key="1">
    <source>
        <dbReference type="EMBL" id="KZT40368.1"/>
    </source>
</evidence>
<dbReference type="Proteomes" id="UP000076798">
    <property type="component" value="Unassembled WGS sequence"/>
</dbReference>
<keyword evidence="2" id="KW-1185">Reference proteome</keyword>